<dbReference type="OrthoDB" id="541276at2759"/>
<feature type="transmembrane region" description="Helical" evidence="6">
    <location>
        <begin position="16"/>
        <end position="35"/>
    </location>
</feature>
<feature type="region of interest" description="Disordered" evidence="5">
    <location>
        <begin position="313"/>
        <end position="416"/>
    </location>
</feature>
<dbReference type="InterPro" id="IPR000719">
    <property type="entry name" value="Prot_kinase_dom"/>
</dbReference>
<feature type="compositionally biased region" description="Polar residues" evidence="5">
    <location>
        <begin position="373"/>
        <end position="390"/>
    </location>
</feature>
<dbReference type="GO" id="GO:0005524">
    <property type="term" value="F:ATP binding"/>
    <property type="evidence" value="ECO:0007669"/>
    <property type="project" value="UniProtKB-UniRule"/>
</dbReference>
<accession>A0A427XKM3</accession>
<keyword evidence="4" id="KW-0418">Kinase</keyword>
<dbReference type="PANTHER" id="PTHR44167:SF30">
    <property type="entry name" value="PHOSPHORYLASE KINASE"/>
    <property type="match status" value="1"/>
</dbReference>
<evidence type="ECO:0000256" key="1">
    <source>
        <dbReference type="ARBA" id="ARBA00022741"/>
    </source>
</evidence>
<evidence type="ECO:0000256" key="3">
    <source>
        <dbReference type="PROSITE-ProRule" id="PRU10141"/>
    </source>
</evidence>
<comment type="caution">
    <text evidence="8">The sequence shown here is derived from an EMBL/GenBank/DDBJ whole genome shotgun (WGS) entry which is preliminary data.</text>
</comment>
<dbReference type="GO" id="GO:0044773">
    <property type="term" value="P:mitotic DNA damage checkpoint signaling"/>
    <property type="evidence" value="ECO:0007669"/>
    <property type="project" value="TreeGrafter"/>
</dbReference>
<comment type="similarity">
    <text evidence="4">Belongs to the protein kinase superfamily.</text>
</comment>
<dbReference type="CDD" id="cd13993">
    <property type="entry name" value="STKc_Pat1_like"/>
    <property type="match status" value="1"/>
</dbReference>
<evidence type="ECO:0000256" key="6">
    <source>
        <dbReference type="SAM" id="Phobius"/>
    </source>
</evidence>
<evidence type="ECO:0000259" key="7">
    <source>
        <dbReference type="PROSITE" id="PS50011"/>
    </source>
</evidence>
<evidence type="ECO:0000256" key="2">
    <source>
        <dbReference type="ARBA" id="ARBA00022840"/>
    </source>
</evidence>
<dbReference type="InterPro" id="IPR008271">
    <property type="entry name" value="Ser/Thr_kinase_AS"/>
</dbReference>
<dbReference type="GO" id="GO:0004674">
    <property type="term" value="F:protein serine/threonine kinase activity"/>
    <property type="evidence" value="ECO:0007669"/>
    <property type="project" value="UniProtKB-KW"/>
</dbReference>
<feature type="compositionally biased region" description="Low complexity" evidence="5">
    <location>
        <begin position="346"/>
        <end position="365"/>
    </location>
</feature>
<dbReference type="GO" id="GO:0005634">
    <property type="term" value="C:nucleus"/>
    <property type="evidence" value="ECO:0007669"/>
    <property type="project" value="TreeGrafter"/>
</dbReference>
<dbReference type="InterPro" id="IPR017441">
    <property type="entry name" value="Protein_kinase_ATP_BS"/>
</dbReference>
<feature type="binding site" evidence="3">
    <location>
        <position position="48"/>
    </location>
    <ligand>
        <name>ATP</name>
        <dbReference type="ChEBI" id="CHEBI:30616"/>
    </ligand>
</feature>
<keyword evidence="9" id="KW-1185">Reference proteome</keyword>
<reference evidence="8 9" key="1">
    <citation type="submission" date="2018-11" db="EMBL/GenBank/DDBJ databases">
        <title>Genome sequence of Apiotrichum porosum DSM 27194.</title>
        <authorList>
            <person name="Aliyu H."/>
            <person name="Gorte O."/>
            <person name="Ochsenreither K."/>
        </authorList>
    </citation>
    <scope>NUCLEOTIDE SEQUENCE [LARGE SCALE GENOMIC DNA]</scope>
    <source>
        <strain evidence="8 9">DSM 27194</strain>
    </source>
</reference>
<keyword evidence="6" id="KW-0812">Transmembrane</keyword>
<dbReference type="STRING" id="105984.A0A427XKM3"/>
<dbReference type="RefSeq" id="XP_028474444.1">
    <property type="nucleotide sequence ID" value="XM_028617137.1"/>
</dbReference>
<gene>
    <name evidence="8" type="ORF">EHS24_001337</name>
</gene>
<keyword evidence="6" id="KW-1133">Transmembrane helix</keyword>
<dbReference type="PANTHER" id="PTHR44167">
    <property type="entry name" value="OVARIAN-SPECIFIC SERINE/THREONINE-PROTEIN KINASE LOK-RELATED"/>
    <property type="match status" value="1"/>
</dbReference>
<dbReference type="SUPFAM" id="SSF56112">
    <property type="entry name" value="Protein kinase-like (PK-like)"/>
    <property type="match status" value="1"/>
</dbReference>
<keyword evidence="1 3" id="KW-0547">Nucleotide-binding</keyword>
<keyword evidence="4" id="KW-0723">Serine/threonine-protein kinase</keyword>
<evidence type="ECO:0000256" key="5">
    <source>
        <dbReference type="SAM" id="MobiDB-lite"/>
    </source>
</evidence>
<keyword evidence="6" id="KW-0472">Membrane</keyword>
<evidence type="ECO:0000313" key="8">
    <source>
        <dbReference type="EMBL" id="RSH79297.1"/>
    </source>
</evidence>
<dbReference type="SMART" id="SM00220">
    <property type="entry name" value="S_TKc"/>
    <property type="match status" value="1"/>
</dbReference>
<dbReference type="AlphaFoldDB" id="A0A427XKM3"/>
<dbReference type="GeneID" id="39585880"/>
<organism evidence="8 9">
    <name type="scientific">Apiotrichum porosum</name>
    <dbReference type="NCBI Taxonomy" id="105984"/>
    <lineage>
        <taxon>Eukaryota</taxon>
        <taxon>Fungi</taxon>
        <taxon>Dikarya</taxon>
        <taxon>Basidiomycota</taxon>
        <taxon>Agaricomycotina</taxon>
        <taxon>Tremellomycetes</taxon>
        <taxon>Trichosporonales</taxon>
        <taxon>Trichosporonaceae</taxon>
        <taxon>Apiotrichum</taxon>
    </lineage>
</organism>
<feature type="domain" description="Protein kinase" evidence="7">
    <location>
        <begin position="17"/>
        <end position="284"/>
    </location>
</feature>
<evidence type="ECO:0000313" key="9">
    <source>
        <dbReference type="Proteomes" id="UP000279236"/>
    </source>
</evidence>
<evidence type="ECO:0000256" key="4">
    <source>
        <dbReference type="RuleBase" id="RU000304"/>
    </source>
</evidence>
<protein>
    <recommendedName>
        <fullName evidence="7">Protein kinase domain-containing protein</fullName>
    </recommendedName>
</protein>
<dbReference type="Gene3D" id="1.10.510.10">
    <property type="entry name" value="Transferase(Phosphotransferase) domain 1"/>
    <property type="match status" value="1"/>
</dbReference>
<dbReference type="PROSITE" id="PS00108">
    <property type="entry name" value="PROTEIN_KINASE_ST"/>
    <property type="match status" value="1"/>
</dbReference>
<proteinExistence type="inferred from homology"/>
<dbReference type="PROSITE" id="PS50011">
    <property type="entry name" value="PROTEIN_KINASE_DOM"/>
    <property type="match status" value="1"/>
</dbReference>
<keyword evidence="2 3" id="KW-0067">ATP-binding</keyword>
<dbReference type="Proteomes" id="UP000279236">
    <property type="component" value="Unassembled WGS sequence"/>
</dbReference>
<sequence>MTASCSTHPRFIDNGYVQLISVIGNGAYGVVFYALDYRYGRPIKRAVKQLRRYGIDERQRRFQMREISLHRRASRHPSIVHMDRLIEEPDCVYVVMDYGEEGDLFAMITEKQRYASDNDLIRSVFLQILDGVDWLHQLGIAHRDVKPENIVCSQDGTRVRIVDFGLATSESTSSEFGCGSTFYIAPECLGEWSASATSYPTRTADVWSLGVILINLVCGRNPWRCASPNDESFAAFLQDPLFLRRILPISHQCLSILTQIFTLDPEHRITLDRLRELILDIDFFTDDAHVPTSRREAAHHHHNVPVHVPAHYTDEVYDSPSPDAEPVFSFDDPELDLLDDAPPPQLRADSGSPPPQRSSSGSSDGPFPPTPRLGSSGTAPRVASDSSLSTPVFEVLSQRKGQPLSPVPFATPTMFL</sequence>
<name>A0A427XKM3_9TREE</name>
<dbReference type="InterPro" id="IPR011009">
    <property type="entry name" value="Kinase-like_dom_sf"/>
</dbReference>
<dbReference type="EMBL" id="RSCE01000010">
    <property type="protein sequence ID" value="RSH79297.1"/>
    <property type="molecule type" value="Genomic_DNA"/>
</dbReference>
<dbReference type="Pfam" id="PF00069">
    <property type="entry name" value="Pkinase"/>
    <property type="match status" value="1"/>
</dbReference>
<keyword evidence="4" id="KW-0808">Transferase</keyword>
<dbReference type="PROSITE" id="PS00107">
    <property type="entry name" value="PROTEIN_KINASE_ATP"/>
    <property type="match status" value="1"/>
</dbReference>